<dbReference type="InterPro" id="IPR016215">
    <property type="entry name" value="NTA_MOA"/>
</dbReference>
<evidence type="ECO:0000256" key="4">
    <source>
        <dbReference type="ARBA" id="ARBA00023033"/>
    </source>
</evidence>
<dbReference type="OrthoDB" id="8320141at2"/>
<evidence type="ECO:0000256" key="3">
    <source>
        <dbReference type="ARBA" id="ARBA00023002"/>
    </source>
</evidence>
<dbReference type="InterPro" id="IPR036661">
    <property type="entry name" value="Luciferase-like_sf"/>
</dbReference>
<evidence type="ECO:0000313" key="9">
    <source>
        <dbReference type="EMBL" id="ACU74520.1"/>
    </source>
</evidence>
<dbReference type="Gene3D" id="3.20.20.30">
    <property type="entry name" value="Luciferase-like domain"/>
    <property type="match status" value="1"/>
</dbReference>
<evidence type="ECO:0000256" key="5">
    <source>
        <dbReference type="ARBA" id="ARBA00033748"/>
    </source>
</evidence>
<feature type="binding site" evidence="6">
    <location>
        <position position="97"/>
    </location>
    <ligand>
        <name>FMN</name>
        <dbReference type="ChEBI" id="CHEBI:58210"/>
    </ligand>
</feature>
<dbReference type="AlphaFoldDB" id="C7QC72"/>
<protein>
    <submittedName>
        <fullName evidence="9">Monooxygenase</fullName>
    </submittedName>
</protein>
<dbReference type="PANTHER" id="PTHR30011">
    <property type="entry name" value="ALKANESULFONATE MONOOXYGENASE-RELATED"/>
    <property type="match status" value="1"/>
</dbReference>
<feature type="domain" description="Luciferase-like" evidence="8">
    <location>
        <begin position="27"/>
        <end position="394"/>
    </location>
</feature>
<proteinExistence type="inferred from homology"/>
<comment type="similarity">
    <text evidence="5">Belongs to the NtaA/SnaA/DszA monooxygenase family.</text>
</comment>
<evidence type="ECO:0000259" key="8">
    <source>
        <dbReference type="Pfam" id="PF00296"/>
    </source>
</evidence>
<keyword evidence="4 9" id="KW-0503">Monooxygenase</keyword>
<evidence type="ECO:0000256" key="2">
    <source>
        <dbReference type="ARBA" id="ARBA00022643"/>
    </source>
</evidence>
<evidence type="ECO:0000256" key="7">
    <source>
        <dbReference type="SAM" id="MobiDB-lite"/>
    </source>
</evidence>
<dbReference type="KEGG" id="cai:Caci_5661"/>
<dbReference type="CDD" id="cd01095">
    <property type="entry name" value="Nitrilotriacetate_monoxgenase"/>
    <property type="match status" value="1"/>
</dbReference>
<dbReference type="GO" id="GO:0004497">
    <property type="term" value="F:monooxygenase activity"/>
    <property type="evidence" value="ECO:0007669"/>
    <property type="project" value="UniProtKB-KW"/>
</dbReference>
<feature type="region of interest" description="Disordered" evidence="7">
    <location>
        <begin position="441"/>
        <end position="467"/>
    </location>
</feature>
<feature type="compositionally biased region" description="Low complexity" evidence="7">
    <location>
        <begin position="455"/>
        <end position="467"/>
    </location>
</feature>
<evidence type="ECO:0000256" key="1">
    <source>
        <dbReference type="ARBA" id="ARBA00022630"/>
    </source>
</evidence>
<feature type="binding site" evidence="6">
    <location>
        <position position="222"/>
    </location>
    <ligand>
        <name>FMN</name>
        <dbReference type="ChEBI" id="CHEBI:58210"/>
    </ligand>
</feature>
<dbReference type="SUPFAM" id="SSF51679">
    <property type="entry name" value="Bacterial luciferase-like"/>
    <property type="match status" value="1"/>
</dbReference>
<name>C7QC72_CATAD</name>
<dbReference type="InterPro" id="IPR051260">
    <property type="entry name" value="Diverse_substr_monoxygenases"/>
</dbReference>
<dbReference type="EMBL" id="CP001700">
    <property type="protein sequence ID" value="ACU74520.1"/>
    <property type="molecule type" value="Genomic_DNA"/>
</dbReference>
<accession>C7QC72</accession>
<dbReference type="STRING" id="479433.Caci_5661"/>
<dbReference type="PIRSF" id="PIRSF000337">
    <property type="entry name" value="NTA_MOA"/>
    <property type="match status" value="1"/>
</dbReference>
<dbReference type="RefSeq" id="WP_015794249.1">
    <property type="nucleotide sequence ID" value="NC_013131.1"/>
</dbReference>
<keyword evidence="10" id="KW-1185">Reference proteome</keyword>
<evidence type="ECO:0000313" key="10">
    <source>
        <dbReference type="Proteomes" id="UP000000851"/>
    </source>
</evidence>
<dbReference type="InParanoid" id="C7QC72"/>
<dbReference type="NCBIfam" id="TIGR03860">
    <property type="entry name" value="FMN_nitrolo"/>
    <property type="match status" value="1"/>
</dbReference>
<feature type="binding site" evidence="6">
    <location>
        <position position="60"/>
    </location>
    <ligand>
        <name>FMN</name>
        <dbReference type="ChEBI" id="CHEBI:58210"/>
    </ligand>
</feature>
<dbReference type="GO" id="GO:0016705">
    <property type="term" value="F:oxidoreductase activity, acting on paired donors, with incorporation or reduction of molecular oxygen"/>
    <property type="evidence" value="ECO:0007669"/>
    <property type="project" value="InterPro"/>
</dbReference>
<feature type="binding site" evidence="6">
    <location>
        <position position="151"/>
    </location>
    <ligand>
        <name>FMN</name>
        <dbReference type="ChEBI" id="CHEBI:58210"/>
    </ligand>
</feature>
<dbReference type="InterPro" id="IPR011251">
    <property type="entry name" value="Luciferase-like_dom"/>
</dbReference>
<organism evidence="9 10">
    <name type="scientific">Catenulispora acidiphila (strain DSM 44928 / JCM 14897 / NBRC 102108 / NRRL B-24433 / ID139908)</name>
    <dbReference type="NCBI Taxonomy" id="479433"/>
    <lineage>
        <taxon>Bacteria</taxon>
        <taxon>Bacillati</taxon>
        <taxon>Actinomycetota</taxon>
        <taxon>Actinomycetes</taxon>
        <taxon>Catenulisporales</taxon>
        <taxon>Catenulisporaceae</taxon>
        <taxon>Catenulispora</taxon>
    </lineage>
</organism>
<gene>
    <name evidence="9" type="ordered locus">Caci_5661</name>
</gene>
<keyword evidence="1 6" id="KW-0285">Flavoprotein</keyword>
<keyword evidence="2 6" id="KW-0288">FMN</keyword>
<dbReference type="Proteomes" id="UP000000851">
    <property type="component" value="Chromosome"/>
</dbReference>
<evidence type="ECO:0000256" key="6">
    <source>
        <dbReference type="PIRSR" id="PIRSR000337-1"/>
    </source>
</evidence>
<dbReference type="eggNOG" id="COG2141">
    <property type="taxonomic scope" value="Bacteria"/>
</dbReference>
<feature type="binding site" evidence="6">
    <location>
        <position position="147"/>
    </location>
    <ligand>
        <name>FMN</name>
        <dbReference type="ChEBI" id="CHEBI:58210"/>
    </ligand>
</feature>
<reference evidence="9 10" key="1">
    <citation type="journal article" date="2009" name="Stand. Genomic Sci.">
        <title>Complete genome sequence of Catenulispora acidiphila type strain (ID 139908).</title>
        <authorList>
            <person name="Copeland A."/>
            <person name="Lapidus A."/>
            <person name="Glavina Del Rio T."/>
            <person name="Nolan M."/>
            <person name="Lucas S."/>
            <person name="Chen F."/>
            <person name="Tice H."/>
            <person name="Cheng J.F."/>
            <person name="Bruce D."/>
            <person name="Goodwin L."/>
            <person name="Pitluck S."/>
            <person name="Mikhailova N."/>
            <person name="Pati A."/>
            <person name="Ivanova N."/>
            <person name="Mavromatis K."/>
            <person name="Chen A."/>
            <person name="Palaniappan K."/>
            <person name="Chain P."/>
            <person name="Land M."/>
            <person name="Hauser L."/>
            <person name="Chang Y.J."/>
            <person name="Jeffries C.D."/>
            <person name="Chertkov O."/>
            <person name="Brettin T."/>
            <person name="Detter J.C."/>
            <person name="Han C."/>
            <person name="Ali Z."/>
            <person name="Tindall B.J."/>
            <person name="Goker M."/>
            <person name="Bristow J."/>
            <person name="Eisen J.A."/>
            <person name="Markowitz V."/>
            <person name="Hugenholtz P."/>
            <person name="Kyrpides N.C."/>
            <person name="Klenk H.P."/>
        </authorList>
    </citation>
    <scope>NUCLEOTIDE SEQUENCE [LARGE SCALE GENOMIC DNA]</scope>
    <source>
        <strain evidence="10">DSM 44928 / JCM 14897 / NBRC 102108 / NRRL B-24433 / ID139908</strain>
    </source>
</reference>
<dbReference type="HOGENOM" id="CLU_022256_1_2_11"/>
<feature type="binding site" evidence="6">
    <location>
        <position position="221"/>
    </location>
    <ligand>
        <name>FMN</name>
        <dbReference type="ChEBI" id="CHEBI:58210"/>
    </ligand>
</feature>
<dbReference type="Pfam" id="PF00296">
    <property type="entry name" value="Bac_luciferase"/>
    <property type="match status" value="1"/>
</dbReference>
<keyword evidence="3" id="KW-0560">Oxidoreductase</keyword>
<sequence>MPARAPRRLHLNAFLHAPGHHDAAWRHPDSGGHRALDVDYHIDLARTAERGLFDAVFLADTLAVRGRPDATVAAGLEPLTLLTALATATEHIGLIATASTTFYEPYILARTLASLDHISHGRAGWNVAAGGDLAEAANFNLDEPIEHTVRYERAAEFLDVATQLWDSWADDAVVHDRRAGRYADPQRVREVAHTGLFFKVRGPLNVQRTPQGWPLLVHSASSAEGQEFAARYAEVVLTGQQNLGDAAAFALEVKSRAAAYGREADVPVIMPSIAPVIGSTETEARRLARELTELHLAEPGVNQLSNLLGIDVAGLDPERPIPAGLLPREEDLADHRFARSWPTTTTQLTDLAIRERLTVRQIVARLGGGRGHRTVVGTPEQIADSMQEWSQAGAADGFTIAPPILPSGLTTFVDQVVPLLQRRGLFRTEYDLGTLRERFGVERPEDHFPEPTPATPRRTARPPLARV</sequence>
<dbReference type="PANTHER" id="PTHR30011:SF16">
    <property type="entry name" value="C2H2 FINGER DOMAIN TRANSCRIPTION FACTOR (EUROFUNG)-RELATED"/>
    <property type="match status" value="1"/>
</dbReference>